<evidence type="ECO:0000313" key="1">
    <source>
        <dbReference type="EMBL" id="GJS87361.1"/>
    </source>
</evidence>
<name>A0ABQ4ZDJ8_9ASTR</name>
<dbReference type="EMBL" id="BQNB010011193">
    <property type="protein sequence ID" value="GJS87361.1"/>
    <property type="molecule type" value="Genomic_DNA"/>
</dbReference>
<organism evidence="1 2">
    <name type="scientific">Tanacetum coccineum</name>
    <dbReference type="NCBI Taxonomy" id="301880"/>
    <lineage>
        <taxon>Eukaryota</taxon>
        <taxon>Viridiplantae</taxon>
        <taxon>Streptophyta</taxon>
        <taxon>Embryophyta</taxon>
        <taxon>Tracheophyta</taxon>
        <taxon>Spermatophyta</taxon>
        <taxon>Magnoliopsida</taxon>
        <taxon>eudicotyledons</taxon>
        <taxon>Gunneridae</taxon>
        <taxon>Pentapetalae</taxon>
        <taxon>asterids</taxon>
        <taxon>campanulids</taxon>
        <taxon>Asterales</taxon>
        <taxon>Asteraceae</taxon>
        <taxon>Asteroideae</taxon>
        <taxon>Anthemideae</taxon>
        <taxon>Anthemidinae</taxon>
        <taxon>Tanacetum</taxon>
    </lineage>
</organism>
<evidence type="ECO:0000313" key="2">
    <source>
        <dbReference type="Proteomes" id="UP001151760"/>
    </source>
</evidence>
<protein>
    <submittedName>
        <fullName evidence="1">Uncharacterized protein</fullName>
    </submittedName>
</protein>
<keyword evidence="2" id="KW-1185">Reference proteome</keyword>
<dbReference type="Proteomes" id="UP001151760">
    <property type="component" value="Unassembled WGS sequence"/>
</dbReference>
<proteinExistence type="predicted"/>
<reference evidence="1" key="1">
    <citation type="journal article" date="2022" name="Int. J. Mol. Sci.">
        <title>Draft Genome of Tanacetum Coccineum: Genomic Comparison of Closely Related Tanacetum-Family Plants.</title>
        <authorList>
            <person name="Yamashiro T."/>
            <person name="Shiraishi A."/>
            <person name="Nakayama K."/>
            <person name="Satake H."/>
        </authorList>
    </citation>
    <scope>NUCLEOTIDE SEQUENCE</scope>
</reference>
<accession>A0ABQ4ZDJ8</accession>
<sequence>MNVKEEVDTSYATHFEDSIRMLSGWFVFGLDMCCGTVFWDSEIVYWKQNFKVKVDVLYGNDIDSVSICDEILQIKFGELS</sequence>
<reference evidence="1" key="2">
    <citation type="submission" date="2022-01" db="EMBL/GenBank/DDBJ databases">
        <authorList>
            <person name="Yamashiro T."/>
            <person name="Shiraishi A."/>
            <person name="Satake H."/>
            <person name="Nakayama K."/>
        </authorList>
    </citation>
    <scope>NUCLEOTIDE SEQUENCE</scope>
</reference>
<gene>
    <name evidence="1" type="ORF">Tco_0769997</name>
</gene>
<comment type="caution">
    <text evidence="1">The sequence shown here is derived from an EMBL/GenBank/DDBJ whole genome shotgun (WGS) entry which is preliminary data.</text>
</comment>